<dbReference type="PROSITE" id="PS00170">
    <property type="entry name" value="CSA_PPIASE_1"/>
    <property type="match status" value="1"/>
</dbReference>
<dbReference type="Pfam" id="PF00160">
    <property type="entry name" value="Pro_isomerase"/>
    <property type="match status" value="1"/>
</dbReference>
<gene>
    <name evidence="8" type="ORF">GA0116948_106164</name>
</gene>
<feature type="signal peptide" evidence="6">
    <location>
        <begin position="1"/>
        <end position="19"/>
    </location>
</feature>
<keyword evidence="6" id="KW-0732">Signal</keyword>
<feature type="domain" description="PPIase cyclophilin-type" evidence="7">
    <location>
        <begin position="28"/>
        <end position="208"/>
    </location>
</feature>
<dbReference type="PANTHER" id="PTHR45625:SF4">
    <property type="entry name" value="PEPTIDYLPROLYL ISOMERASE DOMAIN AND WD REPEAT-CONTAINING PROTEIN 1"/>
    <property type="match status" value="1"/>
</dbReference>
<evidence type="ECO:0000256" key="4">
    <source>
        <dbReference type="ARBA" id="ARBA00023110"/>
    </source>
</evidence>
<protein>
    <recommendedName>
        <fullName evidence="3">peptidylprolyl isomerase</fullName>
        <ecNumber evidence="3">5.2.1.8</ecNumber>
    </recommendedName>
</protein>
<dbReference type="InterPro" id="IPR002130">
    <property type="entry name" value="Cyclophilin-type_PPIase_dom"/>
</dbReference>
<evidence type="ECO:0000256" key="2">
    <source>
        <dbReference type="ARBA" id="ARBA00007365"/>
    </source>
</evidence>
<dbReference type="PIRSF" id="PIRSF001467">
    <property type="entry name" value="Peptidylpro_ismrse"/>
    <property type="match status" value="1"/>
</dbReference>
<dbReference type="OrthoDB" id="9807797at2"/>
<feature type="chain" id="PRO_5008690731" description="peptidylprolyl isomerase" evidence="6">
    <location>
        <begin position="20"/>
        <end position="219"/>
    </location>
</feature>
<sequence length="219" mass="24956">MRLLLLLSACLLLCTVAFAKHRKVKIITPYGRIIVRLYDETPLHRNNFIQLVRRHFFDSTLFHRVIKTFMIQGGDPDSKHATPGQELGNGDLGYTIPAEFRPQLFHRKGVLAAARDDRPDKASSASQFYLVQGKVFTDAGLDSIEQQRLHGRKIPANQRALYKTIGGTPQLDQQYTVFGIVEKGFPVIDKIAALPTDKNNRPLKDVAMQVRLKRKWLFF</sequence>
<dbReference type="GO" id="GO:0003755">
    <property type="term" value="F:peptidyl-prolyl cis-trans isomerase activity"/>
    <property type="evidence" value="ECO:0007669"/>
    <property type="project" value="UniProtKB-KW"/>
</dbReference>
<dbReference type="InterPro" id="IPR029000">
    <property type="entry name" value="Cyclophilin-like_dom_sf"/>
</dbReference>
<dbReference type="Proteomes" id="UP000242818">
    <property type="component" value="Unassembled WGS sequence"/>
</dbReference>
<evidence type="ECO:0000259" key="7">
    <source>
        <dbReference type="PROSITE" id="PS50072"/>
    </source>
</evidence>
<dbReference type="GO" id="GO:0006457">
    <property type="term" value="P:protein folding"/>
    <property type="evidence" value="ECO:0007669"/>
    <property type="project" value="InterPro"/>
</dbReference>
<name>A0A1C4DWM9_9BACT</name>
<comment type="similarity">
    <text evidence="2">Belongs to the cyclophilin-type PPIase family.</text>
</comment>
<accession>A0A1C4DWM9</accession>
<dbReference type="InterPro" id="IPR020892">
    <property type="entry name" value="Cyclophilin-type_PPIase_CS"/>
</dbReference>
<dbReference type="EMBL" id="FMAR01000006">
    <property type="protein sequence ID" value="SCC35778.1"/>
    <property type="molecule type" value="Genomic_DNA"/>
</dbReference>
<evidence type="ECO:0000313" key="9">
    <source>
        <dbReference type="Proteomes" id="UP000242818"/>
    </source>
</evidence>
<dbReference type="CDD" id="cd00317">
    <property type="entry name" value="cyclophilin"/>
    <property type="match status" value="1"/>
</dbReference>
<dbReference type="PROSITE" id="PS50072">
    <property type="entry name" value="CSA_PPIASE_2"/>
    <property type="match status" value="1"/>
</dbReference>
<reference evidence="8 9" key="1">
    <citation type="submission" date="2016-08" db="EMBL/GenBank/DDBJ databases">
        <authorList>
            <person name="Seilhamer J.J."/>
        </authorList>
    </citation>
    <scope>NUCLEOTIDE SEQUENCE [LARGE SCALE GENOMIC DNA]</scope>
    <source>
        <strain evidence="8 9">A37T2</strain>
    </source>
</reference>
<comment type="function">
    <text evidence="1">PPIases accelerate the folding of proteins. It catalyzes the cis-trans isomerization of proline imidic peptide bonds in oligopeptides.</text>
</comment>
<organism evidence="8 9">
    <name type="scientific">Chitinophaga costaii</name>
    <dbReference type="NCBI Taxonomy" id="1335309"/>
    <lineage>
        <taxon>Bacteria</taxon>
        <taxon>Pseudomonadati</taxon>
        <taxon>Bacteroidota</taxon>
        <taxon>Chitinophagia</taxon>
        <taxon>Chitinophagales</taxon>
        <taxon>Chitinophagaceae</taxon>
        <taxon>Chitinophaga</taxon>
    </lineage>
</organism>
<evidence type="ECO:0000313" key="8">
    <source>
        <dbReference type="EMBL" id="SCC35778.1"/>
    </source>
</evidence>
<evidence type="ECO:0000256" key="3">
    <source>
        <dbReference type="ARBA" id="ARBA00013194"/>
    </source>
</evidence>
<dbReference type="AlphaFoldDB" id="A0A1C4DWM9"/>
<keyword evidence="5 8" id="KW-0413">Isomerase</keyword>
<evidence type="ECO:0000256" key="5">
    <source>
        <dbReference type="ARBA" id="ARBA00023235"/>
    </source>
</evidence>
<keyword evidence="4" id="KW-0697">Rotamase</keyword>
<dbReference type="InterPro" id="IPR044666">
    <property type="entry name" value="Cyclophilin_A-like"/>
</dbReference>
<dbReference type="EC" id="5.2.1.8" evidence="3"/>
<dbReference type="Gene3D" id="2.40.100.10">
    <property type="entry name" value="Cyclophilin-like"/>
    <property type="match status" value="1"/>
</dbReference>
<evidence type="ECO:0000256" key="1">
    <source>
        <dbReference type="ARBA" id="ARBA00002388"/>
    </source>
</evidence>
<dbReference type="STRING" id="1335309.GA0116948_106164"/>
<dbReference type="PANTHER" id="PTHR45625">
    <property type="entry name" value="PEPTIDYL-PROLYL CIS-TRANS ISOMERASE-RELATED"/>
    <property type="match status" value="1"/>
</dbReference>
<dbReference type="InterPro" id="IPR024936">
    <property type="entry name" value="Cyclophilin-type_PPIase"/>
</dbReference>
<evidence type="ECO:0000256" key="6">
    <source>
        <dbReference type="SAM" id="SignalP"/>
    </source>
</evidence>
<keyword evidence="9" id="KW-1185">Reference proteome</keyword>
<proteinExistence type="inferred from homology"/>
<dbReference type="SUPFAM" id="SSF50891">
    <property type="entry name" value="Cyclophilin-like"/>
    <property type="match status" value="1"/>
</dbReference>